<dbReference type="InterPro" id="IPR013096">
    <property type="entry name" value="Cupin_2"/>
</dbReference>
<dbReference type="Proteomes" id="UP000563426">
    <property type="component" value="Unassembled WGS sequence"/>
</dbReference>
<dbReference type="PANTHER" id="PTHR11019:SF199">
    <property type="entry name" value="HTH-TYPE TRANSCRIPTIONAL REGULATOR NIMR"/>
    <property type="match status" value="1"/>
</dbReference>
<evidence type="ECO:0000256" key="4">
    <source>
        <dbReference type="SAM" id="MobiDB-lite"/>
    </source>
</evidence>
<gene>
    <name evidence="6" type="ORF">HMI49_07550</name>
</gene>
<keyword evidence="3" id="KW-0804">Transcription</keyword>
<feature type="domain" description="HTH araC/xylS-type" evidence="5">
    <location>
        <begin position="143"/>
        <end position="240"/>
    </location>
</feature>
<dbReference type="InterPro" id="IPR009057">
    <property type="entry name" value="Homeodomain-like_sf"/>
</dbReference>
<keyword evidence="2" id="KW-0238">DNA-binding</keyword>
<dbReference type="Gene3D" id="2.60.120.10">
    <property type="entry name" value="Jelly Rolls"/>
    <property type="match status" value="1"/>
</dbReference>
<feature type="compositionally biased region" description="Basic and acidic residues" evidence="4">
    <location>
        <begin position="1"/>
        <end position="15"/>
    </location>
</feature>
<evidence type="ECO:0000259" key="5">
    <source>
        <dbReference type="PROSITE" id="PS01124"/>
    </source>
</evidence>
<dbReference type="GO" id="GO:0003700">
    <property type="term" value="F:DNA-binding transcription factor activity"/>
    <property type="evidence" value="ECO:0007669"/>
    <property type="project" value="InterPro"/>
</dbReference>
<dbReference type="GO" id="GO:0043565">
    <property type="term" value="F:sequence-specific DNA binding"/>
    <property type="evidence" value="ECO:0007669"/>
    <property type="project" value="InterPro"/>
</dbReference>
<proteinExistence type="predicted"/>
<keyword evidence="7" id="KW-1185">Reference proteome</keyword>
<dbReference type="InterPro" id="IPR018062">
    <property type="entry name" value="HTH_AraC-typ_CS"/>
</dbReference>
<protein>
    <submittedName>
        <fullName evidence="6">Helix-turn-helix transcriptional regulator</fullName>
    </submittedName>
</protein>
<dbReference type="SUPFAM" id="SSF46689">
    <property type="entry name" value="Homeodomain-like"/>
    <property type="match status" value="1"/>
</dbReference>
<feature type="region of interest" description="Disordered" evidence="4">
    <location>
        <begin position="1"/>
        <end position="23"/>
    </location>
</feature>
<dbReference type="Gene3D" id="1.10.10.60">
    <property type="entry name" value="Homeodomain-like"/>
    <property type="match status" value="1"/>
</dbReference>
<dbReference type="PANTHER" id="PTHR11019">
    <property type="entry name" value="HTH-TYPE TRANSCRIPTIONAL REGULATOR NIMR"/>
    <property type="match status" value="1"/>
</dbReference>
<dbReference type="SMART" id="SM00342">
    <property type="entry name" value="HTH_ARAC"/>
    <property type="match status" value="1"/>
</dbReference>
<dbReference type="RefSeq" id="WP_171433633.1">
    <property type="nucleotide sequence ID" value="NZ_JABFJV010000028.1"/>
</dbReference>
<dbReference type="InterPro" id="IPR014710">
    <property type="entry name" value="RmlC-like_jellyroll"/>
</dbReference>
<comment type="caution">
    <text evidence="6">The sequence shown here is derived from an EMBL/GenBank/DDBJ whole genome shotgun (WGS) entry which is preliminary data.</text>
</comment>
<keyword evidence="1" id="KW-0805">Transcription regulation</keyword>
<evidence type="ECO:0000313" key="7">
    <source>
        <dbReference type="Proteomes" id="UP000563426"/>
    </source>
</evidence>
<evidence type="ECO:0000313" key="6">
    <source>
        <dbReference type="EMBL" id="NOK33049.1"/>
    </source>
</evidence>
<name>A0A7Y4KHX5_9BACT</name>
<dbReference type="Pfam" id="PF12833">
    <property type="entry name" value="HTH_18"/>
    <property type="match status" value="1"/>
</dbReference>
<organism evidence="6 7">
    <name type="scientific">Corallococcus exercitus</name>
    <dbReference type="NCBI Taxonomy" id="2316736"/>
    <lineage>
        <taxon>Bacteria</taxon>
        <taxon>Pseudomonadati</taxon>
        <taxon>Myxococcota</taxon>
        <taxon>Myxococcia</taxon>
        <taxon>Myxococcales</taxon>
        <taxon>Cystobacterineae</taxon>
        <taxon>Myxococcaceae</taxon>
        <taxon>Corallococcus</taxon>
    </lineage>
</organism>
<dbReference type="InterPro" id="IPR018060">
    <property type="entry name" value="HTH_AraC"/>
</dbReference>
<dbReference type="EMBL" id="JABFJV010000028">
    <property type="protein sequence ID" value="NOK33049.1"/>
    <property type="molecule type" value="Genomic_DNA"/>
</dbReference>
<dbReference type="SUPFAM" id="SSF51182">
    <property type="entry name" value="RmlC-like cupins"/>
    <property type="match status" value="1"/>
</dbReference>
<dbReference type="PROSITE" id="PS00041">
    <property type="entry name" value="HTH_ARAC_FAMILY_1"/>
    <property type="match status" value="1"/>
</dbReference>
<evidence type="ECO:0000256" key="1">
    <source>
        <dbReference type="ARBA" id="ARBA00023015"/>
    </source>
</evidence>
<sequence>MKDSTVAPDFHDHASGQHITSHVHGEGQLLVATEGRMELTLGHRSSWLEPGQAVWVPPGQAHAATALSPTAFRGVLIAQGASALLPSQPRRFTTSPLLLATLPELTAGRSRRRELAAALLLDELLTGLPVLAGPALPRDPRLLELCARVAEDLCAAPDLDRAALRTGMTRRAFTQRFRADTGHTWSGWLRAARAARAAELLAEGLRVTEAALAVGYTTPSAFSVAFKRVTGVSPVTLTSEPRGQHLMAMAGRASGASARE</sequence>
<evidence type="ECO:0000256" key="2">
    <source>
        <dbReference type="ARBA" id="ARBA00023125"/>
    </source>
</evidence>
<accession>A0A7Y4KHX5</accession>
<reference evidence="6 7" key="1">
    <citation type="submission" date="2020-05" db="EMBL/GenBank/DDBJ databases">
        <authorList>
            <person name="Whitworth D."/>
        </authorList>
    </citation>
    <scope>NUCLEOTIDE SEQUENCE [LARGE SCALE GENOMIC DNA]</scope>
    <source>
        <strain evidence="6 7">AB043B</strain>
    </source>
</reference>
<dbReference type="Pfam" id="PF07883">
    <property type="entry name" value="Cupin_2"/>
    <property type="match status" value="1"/>
</dbReference>
<dbReference type="CDD" id="cd06124">
    <property type="entry name" value="cupin_NimR-like_N"/>
    <property type="match status" value="1"/>
</dbReference>
<evidence type="ECO:0000256" key="3">
    <source>
        <dbReference type="ARBA" id="ARBA00023163"/>
    </source>
</evidence>
<dbReference type="PROSITE" id="PS01124">
    <property type="entry name" value="HTH_ARAC_FAMILY_2"/>
    <property type="match status" value="1"/>
</dbReference>
<dbReference type="InterPro" id="IPR011051">
    <property type="entry name" value="RmlC_Cupin_sf"/>
</dbReference>
<dbReference type="AlphaFoldDB" id="A0A7Y4KHX5"/>